<feature type="coiled-coil region" evidence="1">
    <location>
        <begin position="329"/>
        <end position="363"/>
    </location>
</feature>
<keyword evidence="1" id="KW-0175">Coiled coil</keyword>
<feature type="coiled-coil region" evidence="1">
    <location>
        <begin position="8"/>
        <end position="35"/>
    </location>
</feature>
<organism evidence="2 3">
    <name type="scientific">Leishmania tarentolae</name>
    <name type="common">Sauroleishmania tarentolae</name>
    <dbReference type="NCBI Taxonomy" id="5689"/>
    <lineage>
        <taxon>Eukaryota</taxon>
        <taxon>Discoba</taxon>
        <taxon>Euglenozoa</taxon>
        <taxon>Kinetoplastea</taxon>
        <taxon>Metakinetoplastina</taxon>
        <taxon>Trypanosomatida</taxon>
        <taxon>Trypanosomatidae</taxon>
        <taxon>Leishmaniinae</taxon>
        <taxon>Leishmania</taxon>
        <taxon>lizard Leishmania</taxon>
    </lineage>
</organism>
<accession>A0A640KQU8</accession>
<dbReference type="VEuPathDB" id="TriTrypDB:LtaPh_3404500"/>
<dbReference type="OrthoDB" id="245072at2759"/>
<reference evidence="2" key="1">
    <citation type="submission" date="2019-11" db="EMBL/GenBank/DDBJ databases">
        <title>Leishmania tarentolae CDS.</title>
        <authorList>
            <person name="Goto Y."/>
            <person name="Yamagishi J."/>
        </authorList>
    </citation>
    <scope>NUCLEOTIDE SEQUENCE [LARGE SCALE GENOMIC DNA]</scope>
    <source>
        <strain evidence="2">Parrot Tar II</strain>
    </source>
</reference>
<evidence type="ECO:0000256" key="1">
    <source>
        <dbReference type="SAM" id="Coils"/>
    </source>
</evidence>
<protein>
    <submittedName>
        <fullName evidence="2">Uncharacterized protein</fullName>
    </submittedName>
</protein>
<dbReference type="EMBL" id="BLBS01000054">
    <property type="protein sequence ID" value="GET92130.1"/>
    <property type="molecule type" value="Genomic_DNA"/>
</dbReference>
<comment type="caution">
    <text evidence="2">The sequence shown here is derived from an EMBL/GenBank/DDBJ whole genome shotgun (WGS) entry which is preliminary data.</text>
</comment>
<dbReference type="Gene3D" id="1.20.920.20">
    <property type="match status" value="1"/>
</dbReference>
<proteinExistence type="predicted"/>
<evidence type="ECO:0000313" key="3">
    <source>
        <dbReference type="Proteomes" id="UP000419144"/>
    </source>
</evidence>
<gene>
    <name evidence="2" type="ORF">LtaPh_3404500</name>
</gene>
<dbReference type="Proteomes" id="UP000419144">
    <property type="component" value="Unassembled WGS sequence"/>
</dbReference>
<sequence length="420" mass="47924">MSQPSDELARLHEELAQEEKDLAALEGNVEAHAAQLGYLHSEYTLNKTRVYQHYEPRLEPLRVVAYKSAEKESLIALQIEWLERKIVEQERRCQGGQFVETRDMKPAAEEYQKKAYQSLLRCYEHISECPNEALNLITQYTCPPDEAIETMELVMRVRGEPREACTWEASKVLFSHIYFYEFFASRSEGLLKKCDLLSNETMTEVEHFCADPHHSISALYRISTPIGCMGEWLHCIRNYYRVKLVTAPVLLPQNSDTPHMAKQAQAWLAMATLDEVYEETQEHEQHQITAAKGSDTGDDELSALIAVYEASKKRLQLTTDPLSETVDLLQKLRHRLHKLRDGVRTVEEERTAVEGELKEKLTEVRGNYDETMVPLEDQLEEMTECFVQRVTRKVDVTAAHPPPATTAANIADSAAVVAAS</sequence>
<name>A0A640KQU8_LEITA</name>
<evidence type="ECO:0000313" key="2">
    <source>
        <dbReference type="EMBL" id="GET92130.1"/>
    </source>
</evidence>
<keyword evidence="3" id="KW-1185">Reference proteome</keyword>
<dbReference type="AlphaFoldDB" id="A0A640KQU8"/>